<sequence>AANEVVGPRSGQLDSSRAGGDGRDGAGNRAWAVRGLCYLKHIVHSGGEVKNCKK</sequence>
<name>A0A699WFX7_TANCI</name>
<proteinExistence type="predicted"/>
<protein>
    <submittedName>
        <fullName evidence="3">Uncharacterized protein</fullName>
    </submittedName>
</protein>
<evidence type="ECO:0000313" key="3">
    <source>
        <dbReference type="EMBL" id="GFD44706.1"/>
    </source>
</evidence>
<feature type="region of interest" description="Disordered" evidence="1">
    <location>
        <begin position="1"/>
        <end position="25"/>
    </location>
</feature>
<reference evidence="3" key="1">
    <citation type="journal article" date="2019" name="Sci. Rep.">
        <title>Draft genome of Tanacetum cinerariifolium, the natural source of mosquito coil.</title>
        <authorList>
            <person name="Yamashiro T."/>
            <person name="Shiraishi A."/>
            <person name="Satake H."/>
            <person name="Nakayama K."/>
        </authorList>
    </citation>
    <scope>NUCLEOTIDE SEQUENCE</scope>
</reference>
<organism evidence="3">
    <name type="scientific">Tanacetum cinerariifolium</name>
    <name type="common">Dalmatian daisy</name>
    <name type="synonym">Chrysanthemum cinerariifolium</name>
    <dbReference type="NCBI Taxonomy" id="118510"/>
    <lineage>
        <taxon>Eukaryota</taxon>
        <taxon>Viridiplantae</taxon>
        <taxon>Streptophyta</taxon>
        <taxon>Embryophyta</taxon>
        <taxon>Tracheophyta</taxon>
        <taxon>Spermatophyta</taxon>
        <taxon>Magnoliopsida</taxon>
        <taxon>eudicotyledons</taxon>
        <taxon>Gunneridae</taxon>
        <taxon>Pentapetalae</taxon>
        <taxon>asterids</taxon>
        <taxon>campanulids</taxon>
        <taxon>Asterales</taxon>
        <taxon>Asteraceae</taxon>
        <taxon>Asteroideae</taxon>
        <taxon>Anthemideae</taxon>
        <taxon>Anthemidinae</taxon>
        <taxon>Tanacetum</taxon>
    </lineage>
</organism>
<dbReference type="EMBL" id="BKCJ011629424">
    <property type="protein sequence ID" value="GFD44706.1"/>
    <property type="molecule type" value="Genomic_DNA"/>
</dbReference>
<evidence type="ECO:0000256" key="1">
    <source>
        <dbReference type="SAM" id="MobiDB-lite"/>
    </source>
</evidence>
<gene>
    <name evidence="2" type="ORF">Tci_872089</name>
    <name evidence="3" type="ORF">Tci_916675</name>
</gene>
<evidence type="ECO:0000313" key="2">
    <source>
        <dbReference type="EMBL" id="GFD00120.1"/>
    </source>
</evidence>
<accession>A0A699WFX7</accession>
<dbReference type="EMBL" id="BKCJ011182758">
    <property type="protein sequence ID" value="GFD00120.1"/>
    <property type="molecule type" value="Genomic_DNA"/>
</dbReference>
<feature type="non-terminal residue" evidence="3">
    <location>
        <position position="1"/>
    </location>
</feature>
<comment type="caution">
    <text evidence="3">The sequence shown here is derived from an EMBL/GenBank/DDBJ whole genome shotgun (WGS) entry which is preliminary data.</text>
</comment>
<dbReference type="AlphaFoldDB" id="A0A699WFX7"/>